<proteinExistence type="inferred from homology"/>
<dbReference type="Pfam" id="PF23559">
    <property type="entry name" value="WHD_DRP"/>
    <property type="match status" value="1"/>
</dbReference>
<evidence type="ECO:0000259" key="7">
    <source>
        <dbReference type="Pfam" id="PF00931"/>
    </source>
</evidence>
<keyword evidence="3" id="KW-0677">Repeat</keyword>
<dbReference type="Pfam" id="PF00931">
    <property type="entry name" value="NB-ARC"/>
    <property type="match status" value="1"/>
</dbReference>
<keyword evidence="6" id="KW-0175">Coiled coil</keyword>
<evidence type="ECO:0000259" key="10">
    <source>
        <dbReference type="Pfam" id="PF23598"/>
    </source>
</evidence>
<feature type="domain" description="Disease resistance protein winged helix" evidence="9">
    <location>
        <begin position="468"/>
        <end position="540"/>
    </location>
</feature>
<dbReference type="PANTHER" id="PTHR23155:SF963">
    <property type="entry name" value="OS06G0287000 PROTEIN"/>
    <property type="match status" value="1"/>
</dbReference>
<dbReference type="Gramene" id="EER89108">
    <property type="protein sequence ID" value="EER89108"/>
    <property type="gene ID" value="SORBI_3010G017300"/>
</dbReference>
<evidence type="ECO:0000259" key="8">
    <source>
        <dbReference type="Pfam" id="PF18052"/>
    </source>
</evidence>
<dbReference type="Gene3D" id="1.10.10.10">
    <property type="entry name" value="Winged helix-like DNA-binding domain superfamily/Winged helix DNA-binding domain"/>
    <property type="match status" value="1"/>
</dbReference>
<dbReference type="InterPro" id="IPR027417">
    <property type="entry name" value="P-loop_NTPase"/>
</dbReference>
<accession>C5Z375</accession>
<dbReference type="InterPro" id="IPR041118">
    <property type="entry name" value="Rx_N"/>
</dbReference>
<protein>
    <recommendedName>
        <fullName evidence="13">NB-ARC domain-containing protein</fullName>
    </recommendedName>
</protein>
<evidence type="ECO:0000313" key="11">
    <source>
        <dbReference type="EMBL" id="EER89108.3"/>
    </source>
</evidence>
<dbReference type="SUPFAM" id="SSF52540">
    <property type="entry name" value="P-loop containing nucleoside triphosphate hydrolases"/>
    <property type="match status" value="1"/>
</dbReference>
<dbReference type="InterPro" id="IPR044974">
    <property type="entry name" value="Disease_R_plants"/>
</dbReference>
<dbReference type="PRINTS" id="PR00364">
    <property type="entry name" value="DISEASERSIST"/>
</dbReference>
<evidence type="ECO:0008006" key="13">
    <source>
        <dbReference type="Google" id="ProtNLM"/>
    </source>
</evidence>
<dbReference type="Pfam" id="PF23598">
    <property type="entry name" value="LRR_14"/>
    <property type="match status" value="2"/>
</dbReference>
<dbReference type="InterPro" id="IPR058922">
    <property type="entry name" value="WHD_DRP"/>
</dbReference>
<name>C5Z375_SORBI</name>
<dbReference type="Gene3D" id="1.10.8.430">
    <property type="entry name" value="Helical domain of apoptotic protease-activating factors"/>
    <property type="match status" value="1"/>
</dbReference>
<evidence type="ECO:0000259" key="9">
    <source>
        <dbReference type="Pfam" id="PF23559"/>
    </source>
</evidence>
<reference evidence="11 12" key="1">
    <citation type="journal article" date="2009" name="Nature">
        <title>The Sorghum bicolor genome and the diversification of grasses.</title>
        <authorList>
            <person name="Paterson A.H."/>
            <person name="Bowers J.E."/>
            <person name="Bruggmann R."/>
            <person name="Dubchak I."/>
            <person name="Grimwood J."/>
            <person name="Gundlach H."/>
            <person name="Haberer G."/>
            <person name="Hellsten U."/>
            <person name="Mitros T."/>
            <person name="Poliakov A."/>
            <person name="Schmutz J."/>
            <person name="Spannagl M."/>
            <person name="Tang H."/>
            <person name="Wang X."/>
            <person name="Wicker T."/>
            <person name="Bharti A.K."/>
            <person name="Chapman J."/>
            <person name="Feltus F.A."/>
            <person name="Gowik U."/>
            <person name="Grigoriev I.V."/>
            <person name="Lyons E."/>
            <person name="Maher C.A."/>
            <person name="Martis M."/>
            <person name="Narechania A."/>
            <person name="Otillar R.P."/>
            <person name="Penning B.W."/>
            <person name="Salamov A.A."/>
            <person name="Wang Y."/>
            <person name="Zhang L."/>
            <person name="Carpita N.C."/>
            <person name="Freeling M."/>
            <person name="Gingle A.R."/>
            <person name="Hash C.T."/>
            <person name="Keller B."/>
            <person name="Klein P."/>
            <person name="Kresovich S."/>
            <person name="McCann M.C."/>
            <person name="Ming R."/>
            <person name="Peterson D.G."/>
            <person name="Mehboob-ur-Rahman"/>
            <person name="Ware D."/>
            <person name="Westhoff P."/>
            <person name="Mayer K.F."/>
            <person name="Messing J."/>
            <person name="Rokhsar D.S."/>
        </authorList>
    </citation>
    <scope>NUCLEOTIDE SEQUENCE [LARGE SCALE GENOMIC DNA]</scope>
    <source>
        <strain evidence="12">cv. BTx623</strain>
    </source>
</reference>
<dbReference type="Proteomes" id="UP000000768">
    <property type="component" value="Chromosome 10"/>
</dbReference>
<keyword evidence="4" id="KW-0547">Nucleotide-binding</keyword>
<feature type="domain" description="Disease resistance N-terminal" evidence="8">
    <location>
        <begin position="85"/>
        <end position="139"/>
    </location>
</feature>
<feature type="domain" description="Disease resistance R13L4/SHOC-2-like LRR" evidence="10">
    <location>
        <begin position="738"/>
        <end position="971"/>
    </location>
</feature>
<evidence type="ECO:0000256" key="3">
    <source>
        <dbReference type="ARBA" id="ARBA00022737"/>
    </source>
</evidence>
<dbReference type="InterPro" id="IPR042197">
    <property type="entry name" value="Apaf_helical"/>
</dbReference>
<dbReference type="InterPro" id="IPR055414">
    <property type="entry name" value="LRR_R13L4/SHOC2-like"/>
</dbReference>
<gene>
    <name evidence="11" type="ORF">SORBI_3010G017300</name>
</gene>
<evidence type="ECO:0000256" key="1">
    <source>
        <dbReference type="ARBA" id="ARBA00008894"/>
    </source>
</evidence>
<dbReference type="HOGENOM" id="CLU_564307_0_0_1"/>
<keyword evidence="5" id="KW-0611">Plant defense</keyword>
<reference evidence="12" key="2">
    <citation type="journal article" date="2018" name="Plant J.">
        <title>The Sorghum bicolor reference genome: improved assembly, gene annotations, a transcriptome atlas, and signatures of genome organization.</title>
        <authorList>
            <person name="McCormick R.F."/>
            <person name="Truong S.K."/>
            <person name="Sreedasyam A."/>
            <person name="Jenkins J."/>
            <person name="Shu S."/>
            <person name="Sims D."/>
            <person name="Kennedy M."/>
            <person name="Amirebrahimi M."/>
            <person name="Weers B.D."/>
            <person name="McKinley B."/>
            <person name="Mattison A."/>
            <person name="Morishige D.T."/>
            <person name="Grimwood J."/>
            <person name="Schmutz J."/>
            <person name="Mullet J.E."/>
        </authorList>
    </citation>
    <scope>NUCLEOTIDE SEQUENCE [LARGE SCALE GENOMIC DNA]</scope>
    <source>
        <strain evidence="12">cv. BTx623</strain>
    </source>
</reference>
<dbReference type="PANTHER" id="PTHR23155">
    <property type="entry name" value="DISEASE RESISTANCE PROTEIN RP"/>
    <property type="match status" value="1"/>
</dbReference>
<evidence type="ECO:0000256" key="5">
    <source>
        <dbReference type="ARBA" id="ARBA00022821"/>
    </source>
</evidence>
<keyword evidence="2" id="KW-0433">Leucine-rich repeat</keyword>
<feature type="domain" description="NB-ARC" evidence="7">
    <location>
        <begin position="232"/>
        <end position="380"/>
    </location>
</feature>
<dbReference type="GO" id="GO:0002758">
    <property type="term" value="P:innate immune response-activating signaling pathway"/>
    <property type="evidence" value="ECO:0007669"/>
    <property type="project" value="UniProtKB-ARBA"/>
</dbReference>
<dbReference type="eggNOG" id="KOG4658">
    <property type="taxonomic scope" value="Eukaryota"/>
</dbReference>
<evidence type="ECO:0000256" key="2">
    <source>
        <dbReference type="ARBA" id="ARBA00022614"/>
    </source>
</evidence>
<dbReference type="InParanoid" id="C5Z375"/>
<organism evidence="11 12">
    <name type="scientific">Sorghum bicolor</name>
    <name type="common">Sorghum</name>
    <name type="synonym">Sorghum vulgare</name>
    <dbReference type="NCBI Taxonomy" id="4558"/>
    <lineage>
        <taxon>Eukaryota</taxon>
        <taxon>Viridiplantae</taxon>
        <taxon>Streptophyta</taxon>
        <taxon>Embryophyta</taxon>
        <taxon>Tracheophyta</taxon>
        <taxon>Spermatophyta</taxon>
        <taxon>Magnoliopsida</taxon>
        <taxon>Liliopsida</taxon>
        <taxon>Poales</taxon>
        <taxon>Poaceae</taxon>
        <taxon>PACMAD clade</taxon>
        <taxon>Panicoideae</taxon>
        <taxon>Andropogonodae</taxon>
        <taxon>Andropogoneae</taxon>
        <taxon>Sorghinae</taxon>
        <taxon>Sorghum</taxon>
    </lineage>
</organism>
<dbReference type="Gene3D" id="3.80.10.10">
    <property type="entry name" value="Ribonuclease Inhibitor"/>
    <property type="match status" value="1"/>
</dbReference>
<evidence type="ECO:0000256" key="6">
    <source>
        <dbReference type="ARBA" id="ARBA00023054"/>
    </source>
</evidence>
<dbReference type="STRING" id="4558.C5Z375"/>
<dbReference type="GO" id="GO:0042742">
    <property type="term" value="P:defense response to bacterium"/>
    <property type="evidence" value="ECO:0007669"/>
    <property type="project" value="UniProtKB-ARBA"/>
</dbReference>
<sequence>MAETALGMATTLVGSALRVASSAAKEEDEPAAWECKSSFSLTSIQSQHISELVVSTYTLVVKFLCPNIKYFFGIASILFRLLETFISDELKMMQAFLRAADGARENIGVLKAYSELIRDLAYDIEDSLEEFMVFIKNKSLVKQLLSLRERHRIAVQIRTLKLRVQEVSQRNTRYNAIKLTPSTSTNVIGDTEFTRNFTALNVEEAQLVGLDEPKKKLMELIGILDEPKEHESSNTGPRVVSLVGMGGIGKTTLTKKVFDSNDLSDKFGTRAWITVSQSFEQKEIFKEMVKHLFGAELLHKLLEDHQGQQYLIVLDDVWTIDAWNRIKVTFQDSGKDDSCVVVTTRNQTLAKYCSPPSHIHQPDFLGKEEARTLFLKKTNRSLDELEKGDKTKGIVEKILNKCGGLPLAILTIGAVLANKDTEEWENIYMQLPWDLANNPSLDALRRVVSLSYNHLPSRLKPCFLHLSIFPEDFEIEKKHLVNRWVAEGLVADDTTTITLEEVAENYFYELISRSLIQPSKLDILGNVKTCRVHDIVHDIAVSISRQENYAFIHGEHTSNISTRVGIRHLSCVASRKLNTAMDLSCVRSLTAFSKPLELKSLVWSSKFKMLRILDLKHAGFTAIQQDIKYIGLLLHLKYLHFPKRINSSVYALPKSIGNLLGLQTLDLQRSSVSTLPIEITKLHNLRSLRCSKVPNYVYFNPAQPATEWFTDAIECLTSESGATADLHMALSSCWSNSSGIKLPKGVGRLKELQILEKVDIKRTSRKAIKELGELTQLRKIIVRGRGASKKNCKAFCEAAPKLCSLRSLNVSTMESKKAAEALDVVVSFTSPVPSLERLKLKGLLQKIPAWVGECENLVKVDLKYCQLKELVALAELRNLVQLRLKKDAFDAENLVFHEHGFPKLRILIIKDHYSSSPNIETIGIFHCHLEAGINGIKHLPKFKKICINNNDLGKQSSMLQEEVENHTNHPVLQIIPGSAFDPGQNLYS</sequence>
<dbReference type="FunFam" id="1.10.10.10:FF:000322">
    <property type="entry name" value="Probable disease resistance protein At1g63360"/>
    <property type="match status" value="1"/>
</dbReference>
<evidence type="ECO:0000313" key="12">
    <source>
        <dbReference type="Proteomes" id="UP000000768"/>
    </source>
</evidence>
<feature type="domain" description="Disease resistance R13L4/SHOC-2-like LRR" evidence="10">
    <location>
        <begin position="586"/>
        <end position="693"/>
    </location>
</feature>
<comment type="similarity">
    <text evidence="1">Belongs to the disease resistance NB-LRR family.</text>
</comment>
<dbReference type="GO" id="GO:0043531">
    <property type="term" value="F:ADP binding"/>
    <property type="evidence" value="ECO:0007669"/>
    <property type="project" value="InterPro"/>
</dbReference>
<dbReference type="Pfam" id="PF18052">
    <property type="entry name" value="Rx_N"/>
    <property type="match status" value="1"/>
</dbReference>
<dbReference type="AlphaFoldDB" id="C5Z375"/>
<dbReference type="Gene3D" id="1.20.5.4130">
    <property type="match status" value="1"/>
</dbReference>
<dbReference type="InterPro" id="IPR002182">
    <property type="entry name" value="NB-ARC"/>
</dbReference>
<evidence type="ECO:0000256" key="4">
    <source>
        <dbReference type="ARBA" id="ARBA00022741"/>
    </source>
</evidence>
<keyword evidence="12" id="KW-1185">Reference proteome</keyword>
<dbReference type="InterPro" id="IPR032675">
    <property type="entry name" value="LRR_dom_sf"/>
</dbReference>
<dbReference type="OMA" id="ENYAFIH"/>
<dbReference type="CDD" id="cd14798">
    <property type="entry name" value="RX-CC_like"/>
    <property type="match status" value="1"/>
</dbReference>
<dbReference type="SUPFAM" id="SSF52058">
    <property type="entry name" value="L domain-like"/>
    <property type="match status" value="1"/>
</dbReference>
<dbReference type="InterPro" id="IPR038005">
    <property type="entry name" value="RX-like_CC"/>
</dbReference>
<dbReference type="EMBL" id="CM000769">
    <property type="protein sequence ID" value="EER89108.3"/>
    <property type="molecule type" value="Genomic_DNA"/>
</dbReference>
<dbReference type="InterPro" id="IPR036388">
    <property type="entry name" value="WH-like_DNA-bd_sf"/>
</dbReference>
<dbReference type="Gene3D" id="3.40.50.300">
    <property type="entry name" value="P-loop containing nucleotide triphosphate hydrolases"/>
    <property type="match status" value="1"/>
</dbReference>
<dbReference type="GO" id="GO:0009626">
    <property type="term" value="P:plant-type hypersensitive response"/>
    <property type="evidence" value="ECO:0007669"/>
    <property type="project" value="UniProtKB-ARBA"/>
</dbReference>